<dbReference type="PANTHER" id="PTHR21224:SF1">
    <property type="entry name" value="INTEGRATOR COMPLEX SUBUNIT 1"/>
    <property type="match status" value="1"/>
</dbReference>
<evidence type="ECO:0008006" key="6">
    <source>
        <dbReference type="Google" id="ProtNLM"/>
    </source>
</evidence>
<accession>A0A7R9KNA4</accession>
<dbReference type="InterPro" id="IPR038902">
    <property type="entry name" value="INTS1"/>
</dbReference>
<feature type="domain" description="Integrator complex subunit 1 INTS2-binding" evidence="3">
    <location>
        <begin position="497"/>
        <end position="817"/>
    </location>
</feature>
<dbReference type="InterPro" id="IPR053966">
    <property type="entry name" value="INTS1_INTS2-bd"/>
</dbReference>
<reference evidence="4" key="1">
    <citation type="submission" date="2020-11" db="EMBL/GenBank/DDBJ databases">
        <authorList>
            <person name="Tran Van P."/>
        </authorList>
    </citation>
    <scope>NUCLEOTIDE SEQUENCE</scope>
</reference>
<dbReference type="Pfam" id="PF22929">
    <property type="entry name" value="INTS1_INTS2-bd"/>
    <property type="match status" value="1"/>
</dbReference>
<evidence type="ECO:0000313" key="5">
    <source>
        <dbReference type="Proteomes" id="UP000759131"/>
    </source>
</evidence>
<organism evidence="4">
    <name type="scientific">Medioppia subpectinata</name>
    <dbReference type="NCBI Taxonomy" id="1979941"/>
    <lineage>
        <taxon>Eukaryota</taxon>
        <taxon>Metazoa</taxon>
        <taxon>Ecdysozoa</taxon>
        <taxon>Arthropoda</taxon>
        <taxon>Chelicerata</taxon>
        <taxon>Arachnida</taxon>
        <taxon>Acari</taxon>
        <taxon>Acariformes</taxon>
        <taxon>Sarcoptiformes</taxon>
        <taxon>Oribatida</taxon>
        <taxon>Brachypylina</taxon>
        <taxon>Oppioidea</taxon>
        <taxon>Oppiidae</taxon>
        <taxon>Medioppia</taxon>
    </lineage>
</organism>
<sequence length="1449" mass="164620">KTLRGLLREIVRALRHEHMSFVTFTQYLIDEGPAFADLDPADFAIRERAVVSITDLMTMIMFLSLSPAVKEAVSTIKPDRREILRNYQLQNSNIQRIAVYWLQKAVIKQYRPDRSEYLHCLNKVLFMESAEHYYSRDGWPPENDRNLMFRMTSEVPLLEETLVRVLSMGSSKDNPLTSAEAVELSDALIKRAATIMEYDSIAHPVLMIRDKDIFRLLMMNAIYRHPDNISLPAGYDPPNMAIGDLYWKVWIQLLILTAHNPSQFGLLAWDNYPTLGVLIEMSITNHFEFPPPTKMGDDLVNRELQISAYEKQQILQFESYLAAASTKVQINETNSLLLSKLISMDPLGPARKPPAAVLEQFKQLNTVLRLGHLLCQSRQPDFLLEIIQRQQKQTGSAAHQMTSSAPMPWLVELVESNENNFGMLPVQCLCEFLLGQISEEESLPAQLAYESTAGGASTSSSATKFEKSKRREKRRKQLKLIAHLQTIIVSQSQCARELIEYFMKRLTFQQSSARQLASKALSLVMTTSAETTAAAVGPNDDKPLQFTDVGVWLSERLPANPNFEYIRSSAAESLRPAILVETVPNYICHYIQFLSLYGETGSMELAIDCAHILIDRQLITNCILQQKPLRDIFVNSLSKIFLAHLVIKRRPAREAYSWADAQDHILVQWPNDEAAILHISVVHAMIILLTFGPSESGHHEYDQLLNTWFCEPQPQAFLVDTSEEALLIPDWLRLRLMKSSSPFLMDAALREVEPSQLVLFIQSFGLSVESMDRLFGALDVASDIDADGVKECVTDESLILRVVEVQWMRGVKNGYRFAAILGYKKDDESAAKAVADKMDTEASGSDKLTAIDAKYSTFKADLRHHLIDNKQTSGQYLLKLSRELTQELFDRKVTSKKFTKLFLVEFRSQMSACVDLINRGEFNSLFNIIVTFATNDSAKSLGLKQDILSAQKAIKDCADVKNVTLVNIMNRFTTITRSPPQKKKPTKTGPQKTKKRTHTQTIEQLAQLILKCDSGGVDANKGLLLERFHKLEPELVCEESANTRLETQLLFSRNNLYLLSLLIHKTRFETLNACIRSVLSDDHRLADLNATAVLDFLTACLGSPRLWIGRDLNQPKHSEYEDVLKLDDKQIKRLLDYVIEEANVSKRVPLVIKSCCLRSNQIKLVVNTLKQLDDSGGDQRSSIAGELLFRLYLQIPSIEQPSRITEQHFAINSQEPSAIDSMTHNLLTAFTGIESSPTRQQAGYLNDCELSMLKLASKHPVLFLRQLPMIPALLRGKLCSVTYDVFKSRNYLSTFKRLLNILRLLKPFLWNKQVKGLNELLSTYIRLFHDYCRYGGRELLPMLSQFLFLVDDWLKSDTESAKAWIKANRKPIVDLSTVFPEQSLFKSLLSGLPFQTQNPMGFNEKHYSENILLRLRDSKDNGERMDAVLNELDKLSDSKPHVLEYFAVK</sequence>
<dbReference type="Pfam" id="PF22927">
    <property type="entry name" value="INT1_R3"/>
    <property type="match status" value="1"/>
</dbReference>
<dbReference type="PANTHER" id="PTHR21224">
    <property type="entry name" value="INTEGRATOR COMPLEX SUBUNIT 1"/>
    <property type="match status" value="1"/>
</dbReference>
<dbReference type="GO" id="GO:0034474">
    <property type="term" value="P:U2 snRNA 3'-end processing"/>
    <property type="evidence" value="ECO:0007669"/>
    <property type="project" value="InterPro"/>
</dbReference>
<dbReference type="InterPro" id="IPR053964">
    <property type="entry name" value="INT1_R3"/>
</dbReference>
<proteinExistence type="predicted"/>
<keyword evidence="5" id="KW-1185">Reference proteome</keyword>
<name>A0A7R9KNA4_9ACAR</name>
<dbReference type="OrthoDB" id="19938at2759"/>
<dbReference type="Proteomes" id="UP000759131">
    <property type="component" value="Unassembled WGS sequence"/>
</dbReference>
<evidence type="ECO:0000259" key="3">
    <source>
        <dbReference type="Pfam" id="PF22929"/>
    </source>
</evidence>
<evidence type="ECO:0000313" key="4">
    <source>
        <dbReference type="EMBL" id="CAD7625978.1"/>
    </source>
</evidence>
<protein>
    <recommendedName>
        <fullName evidence="6">Integrator complex subunit 1</fullName>
    </recommendedName>
</protein>
<evidence type="ECO:0000256" key="1">
    <source>
        <dbReference type="SAM" id="MobiDB-lite"/>
    </source>
</evidence>
<evidence type="ECO:0000259" key="2">
    <source>
        <dbReference type="Pfam" id="PF22927"/>
    </source>
</evidence>
<dbReference type="EMBL" id="OC858057">
    <property type="protein sequence ID" value="CAD7625978.1"/>
    <property type="molecule type" value="Genomic_DNA"/>
</dbReference>
<dbReference type="GO" id="GO:0032039">
    <property type="term" value="C:integrator complex"/>
    <property type="evidence" value="ECO:0007669"/>
    <property type="project" value="InterPro"/>
</dbReference>
<feature type="region of interest" description="Disordered" evidence="1">
    <location>
        <begin position="976"/>
        <end position="997"/>
    </location>
</feature>
<feature type="non-terminal residue" evidence="4">
    <location>
        <position position="1"/>
    </location>
</feature>
<gene>
    <name evidence="4" type="ORF">OSB1V03_LOCUS6411</name>
</gene>
<feature type="compositionally biased region" description="Basic residues" evidence="1">
    <location>
        <begin position="980"/>
        <end position="997"/>
    </location>
</feature>
<feature type="domain" description="Integrator complex subunit 1 R3" evidence="2">
    <location>
        <begin position="1219"/>
        <end position="1380"/>
    </location>
</feature>
<dbReference type="EMBL" id="CAJPIZ010003482">
    <property type="protein sequence ID" value="CAG2106408.1"/>
    <property type="molecule type" value="Genomic_DNA"/>
</dbReference>